<evidence type="ECO:0000313" key="2">
    <source>
        <dbReference type="EMBL" id="GAI36615.1"/>
    </source>
</evidence>
<protein>
    <submittedName>
        <fullName evidence="2">Uncharacterized protein</fullName>
    </submittedName>
</protein>
<feature type="non-terminal residue" evidence="2">
    <location>
        <position position="1"/>
    </location>
</feature>
<reference evidence="2" key="1">
    <citation type="journal article" date="2014" name="Front. Microbiol.">
        <title>High frequency of phylogenetically diverse reductive dehalogenase-homologous genes in deep subseafloor sedimentary metagenomes.</title>
        <authorList>
            <person name="Kawai M."/>
            <person name="Futagami T."/>
            <person name="Toyoda A."/>
            <person name="Takaki Y."/>
            <person name="Nishi S."/>
            <person name="Hori S."/>
            <person name="Arai W."/>
            <person name="Tsubouchi T."/>
            <person name="Morono Y."/>
            <person name="Uchiyama I."/>
            <person name="Ito T."/>
            <person name="Fujiyama A."/>
            <person name="Inagaki F."/>
            <person name="Takami H."/>
        </authorList>
    </citation>
    <scope>NUCLEOTIDE SEQUENCE</scope>
    <source>
        <strain evidence="2">Expedition CK06-06</strain>
    </source>
</reference>
<sequence>GRDLDSALESAWNETASAVECANHFKMEYVHVLGCWKEKWLMECSRGKEGQAVLHHLIYDNRTSLEYYRKTHEETEETRKALGTSLIGVSDRVNVDWEKYGPGEVAGAALAGGGLIVEDTEWGPPSAEDKSRLLHRNAPPPPKTKASPKKPSRLKSFIGRMTGAWKKGEKERDSQEELAEKREKEKDAAEASGLEKFVTALPVAIGSAIFAKAAIGVMGYIIGGGVGLAVAGPAGVGPAATSAGPMAAWIGATLAFGIG</sequence>
<organism evidence="2">
    <name type="scientific">marine sediment metagenome</name>
    <dbReference type="NCBI Taxonomy" id="412755"/>
    <lineage>
        <taxon>unclassified sequences</taxon>
        <taxon>metagenomes</taxon>
        <taxon>ecological metagenomes</taxon>
    </lineage>
</organism>
<proteinExistence type="predicted"/>
<feature type="region of interest" description="Disordered" evidence="1">
    <location>
        <begin position="120"/>
        <end position="153"/>
    </location>
</feature>
<evidence type="ECO:0000256" key="1">
    <source>
        <dbReference type="SAM" id="MobiDB-lite"/>
    </source>
</evidence>
<feature type="region of interest" description="Disordered" evidence="1">
    <location>
        <begin position="165"/>
        <end position="187"/>
    </location>
</feature>
<dbReference type="AlphaFoldDB" id="X1PC68"/>
<gene>
    <name evidence="2" type="ORF">S06H3_45896</name>
</gene>
<feature type="compositionally biased region" description="Basic and acidic residues" evidence="1">
    <location>
        <begin position="166"/>
        <end position="187"/>
    </location>
</feature>
<comment type="caution">
    <text evidence="2">The sequence shown here is derived from an EMBL/GenBank/DDBJ whole genome shotgun (WGS) entry which is preliminary data.</text>
</comment>
<dbReference type="EMBL" id="BARV01028704">
    <property type="protein sequence ID" value="GAI36615.1"/>
    <property type="molecule type" value="Genomic_DNA"/>
</dbReference>
<name>X1PC68_9ZZZZ</name>
<feature type="non-terminal residue" evidence="2">
    <location>
        <position position="259"/>
    </location>
</feature>
<accession>X1PC68</accession>